<feature type="signal peptide" evidence="1">
    <location>
        <begin position="1"/>
        <end position="30"/>
    </location>
</feature>
<accession>A0A8S4Q8J8</accession>
<keyword evidence="1" id="KW-0732">Signal</keyword>
<reference evidence="2" key="1">
    <citation type="submission" date="2022-03" db="EMBL/GenBank/DDBJ databases">
        <authorList>
            <person name="Martin C."/>
        </authorList>
    </citation>
    <scope>NUCLEOTIDE SEQUENCE</scope>
</reference>
<comment type="caution">
    <text evidence="2">The sequence shown here is derived from an EMBL/GenBank/DDBJ whole genome shotgun (WGS) entry which is preliminary data.</text>
</comment>
<dbReference type="AlphaFoldDB" id="A0A8S4Q8J8"/>
<dbReference type="PANTHER" id="PTHR40472:SF11">
    <property type="entry name" value="RAPUNZEL 3-RELATED"/>
    <property type="match status" value="1"/>
</dbReference>
<organism evidence="2 3">
    <name type="scientific">Owenia fusiformis</name>
    <name type="common">Polychaete worm</name>
    <dbReference type="NCBI Taxonomy" id="6347"/>
    <lineage>
        <taxon>Eukaryota</taxon>
        <taxon>Metazoa</taxon>
        <taxon>Spiralia</taxon>
        <taxon>Lophotrochozoa</taxon>
        <taxon>Annelida</taxon>
        <taxon>Polychaeta</taxon>
        <taxon>Sedentaria</taxon>
        <taxon>Canalipalpata</taxon>
        <taxon>Sabellida</taxon>
        <taxon>Oweniida</taxon>
        <taxon>Oweniidae</taxon>
        <taxon>Owenia</taxon>
    </lineage>
</organism>
<evidence type="ECO:0000313" key="3">
    <source>
        <dbReference type="Proteomes" id="UP000749559"/>
    </source>
</evidence>
<protein>
    <submittedName>
        <fullName evidence="2">Uncharacterized protein</fullName>
    </submittedName>
</protein>
<proteinExistence type="predicted"/>
<dbReference type="PANTHER" id="PTHR40472">
    <property type="entry name" value="RICIN B-TYPE LECTIN DOMAIN-CONTAINING PROTEIN"/>
    <property type="match status" value="1"/>
</dbReference>
<dbReference type="EMBL" id="CAIIXF020000012">
    <property type="protein sequence ID" value="CAH1802461.1"/>
    <property type="molecule type" value="Genomic_DNA"/>
</dbReference>
<evidence type="ECO:0000313" key="2">
    <source>
        <dbReference type="EMBL" id="CAH1802461.1"/>
    </source>
</evidence>
<sequence length="425" mass="48619">MKLSRRLGGLPLSVWLQIVIILTLLPQTETIQTTEKEYVDRGFEAGKEILDYINQKDFAKTLTKVAASTAPFLGALGPFLGFVLAFIPSADSAELAYMKDMMKKIDNRFNKVDSRFNDIERLIDWTKVAVNFGQIEQNINAMHSQYITLYTTTPPTANSKQIFIVNYNSVYQLSALKLYQAITQNQGVFQENLGRSVMRYTANDRKKTQDFLLGILRLLLQAVEIELAYYHVNGFEALAETNTATWNTRIQTVKSNYETIDRAVRDKYYEQAGVDIRKFSADMYGQSHEKFVTDGYNMLTQKFYWRDWFLVAYNLRTASTANMCGGHRMFDQDGRNFVTSSVDSNKSKIGRAALKPRLNLGSYAYTKNWLGRKQARDTSEVFNRIDKSGTCSLVVIKKNNGGRWIGLSDRYAHFDNGYHDILLFA</sequence>
<feature type="chain" id="PRO_5035717817" evidence="1">
    <location>
        <begin position="31"/>
        <end position="425"/>
    </location>
</feature>
<name>A0A8S4Q8J8_OWEFU</name>
<dbReference type="OrthoDB" id="6056206at2759"/>
<gene>
    <name evidence="2" type="ORF">OFUS_LOCUS26136</name>
</gene>
<keyword evidence="3" id="KW-1185">Reference proteome</keyword>
<dbReference type="InterPro" id="IPR039051">
    <property type="entry name" value="SE-CTX-like"/>
</dbReference>
<evidence type="ECO:0000256" key="1">
    <source>
        <dbReference type="SAM" id="SignalP"/>
    </source>
</evidence>
<dbReference type="Proteomes" id="UP000749559">
    <property type="component" value="Unassembled WGS sequence"/>
</dbReference>